<feature type="domain" description="4Fe-4S ferredoxin-type" evidence="6">
    <location>
        <begin position="45"/>
        <end position="76"/>
    </location>
</feature>
<gene>
    <name evidence="7" type="ordered locus">Tneu_1064</name>
</gene>
<name>B1YDY2_PYRNV</name>
<evidence type="ECO:0000256" key="3">
    <source>
        <dbReference type="ARBA" id="ARBA00023004"/>
    </source>
</evidence>
<dbReference type="CDD" id="cd10551">
    <property type="entry name" value="PsrB"/>
    <property type="match status" value="1"/>
</dbReference>
<dbReference type="PROSITE" id="PS51379">
    <property type="entry name" value="4FE4S_FER_2"/>
    <property type="match status" value="2"/>
</dbReference>
<evidence type="ECO:0000313" key="8">
    <source>
        <dbReference type="Proteomes" id="UP000001694"/>
    </source>
</evidence>
<proteinExistence type="predicted"/>
<protein>
    <submittedName>
        <fullName evidence="7">4Fe-4S ferredoxin iron-sulfur binding domain protein</fullName>
    </submittedName>
</protein>
<dbReference type="HOGENOM" id="CLU_985597_0_0_2"/>
<keyword evidence="5" id="KW-1133">Transmembrane helix</keyword>
<keyword evidence="1" id="KW-0004">4Fe-4S</keyword>
<evidence type="ECO:0000256" key="5">
    <source>
        <dbReference type="SAM" id="Phobius"/>
    </source>
</evidence>
<evidence type="ECO:0000256" key="2">
    <source>
        <dbReference type="ARBA" id="ARBA00022723"/>
    </source>
</evidence>
<dbReference type="InterPro" id="IPR017896">
    <property type="entry name" value="4Fe4S_Fe-S-bd"/>
</dbReference>
<dbReference type="PANTHER" id="PTHR43177">
    <property type="entry name" value="PROTEIN NRFC"/>
    <property type="match status" value="1"/>
</dbReference>
<dbReference type="GO" id="GO:0051539">
    <property type="term" value="F:4 iron, 4 sulfur cluster binding"/>
    <property type="evidence" value="ECO:0007669"/>
    <property type="project" value="UniProtKB-KW"/>
</dbReference>
<dbReference type="KEGG" id="tne:Tneu_1064"/>
<dbReference type="GO" id="GO:0016491">
    <property type="term" value="F:oxidoreductase activity"/>
    <property type="evidence" value="ECO:0007669"/>
    <property type="project" value="UniProtKB-ARBA"/>
</dbReference>
<keyword evidence="4" id="KW-0411">Iron-sulfur</keyword>
<sequence>MATIEDLCMLCWACVAACKQEFDVPLGKWRLFITEHYAGEYPNVVGYILHLPQCNHCENAPCVNSCPTGALRHNPETGIVQLDKDLCIGCRACTRACPYNAVYIDPRTNKADKCTFCEHLVYSGLLPACVAACPTGARIFGDIEDPNSLIGKLYREGRIKPVGKVAEVVKPRLFFAPFGAERPINTDAGAFKKVVTAEASNRALVDTVVDLSTWNPNADPALQPGAHPEWSPEPNALGLWKQYRPTKDPSTAELSNAVRDTRQALVYAAIALLVIAGAGAVWTGLIKPAH</sequence>
<dbReference type="PANTHER" id="PTHR43177:SF3">
    <property type="entry name" value="PROTEIN NRFC HOMOLOG"/>
    <property type="match status" value="1"/>
</dbReference>
<evidence type="ECO:0000259" key="6">
    <source>
        <dbReference type="PROSITE" id="PS51379"/>
    </source>
</evidence>
<accession>B1YDY2</accession>
<dbReference type="SUPFAM" id="SSF54862">
    <property type="entry name" value="4Fe-4S ferredoxins"/>
    <property type="match status" value="1"/>
</dbReference>
<dbReference type="Pfam" id="PF13247">
    <property type="entry name" value="Fer4_11"/>
    <property type="match status" value="1"/>
</dbReference>
<dbReference type="InterPro" id="IPR050954">
    <property type="entry name" value="ET_IronSulfur_Cluster-Binding"/>
</dbReference>
<organism evidence="7 8">
    <name type="scientific">Pyrobaculum neutrophilum (strain DSM 2338 / JCM 9278 / NBRC 100436 / V24Sta)</name>
    <name type="common">Thermoproteus neutrophilus</name>
    <dbReference type="NCBI Taxonomy" id="444157"/>
    <lineage>
        <taxon>Archaea</taxon>
        <taxon>Thermoproteota</taxon>
        <taxon>Thermoprotei</taxon>
        <taxon>Thermoproteales</taxon>
        <taxon>Thermoproteaceae</taxon>
        <taxon>Pyrobaculum</taxon>
    </lineage>
</organism>
<dbReference type="InterPro" id="IPR017900">
    <property type="entry name" value="4Fe4S_Fe_S_CS"/>
</dbReference>
<reference evidence="7" key="1">
    <citation type="submission" date="2008-03" db="EMBL/GenBank/DDBJ databases">
        <title>Complete sequence of Thermoproteus neutrophilus V24Sta.</title>
        <authorList>
            <consortium name="US DOE Joint Genome Institute"/>
            <person name="Copeland A."/>
            <person name="Lucas S."/>
            <person name="Lapidus A."/>
            <person name="Glavina del Rio T."/>
            <person name="Dalin E."/>
            <person name="Tice H."/>
            <person name="Bruce D."/>
            <person name="Goodwin L."/>
            <person name="Pitluck S."/>
            <person name="Sims D."/>
            <person name="Brettin T."/>
            <person name="Detter J.C."/>
            <person name="Han C."/>
            <person name="Kuske C.R."/>
            <person name="Schmutz J."/>
            <person name="Larimer F."/>
            <person name="Land M."/>
            <person name="Hauser L."/>
            <person name="Kyrpides N."/>
            <person name="Mikhailova N."/>
            <person name="Biddle J.F."/>
            <person name="Zhang Z."/>
            <person name="Fitz-Gibbon S.T."/>
            <person name="Lowe T.M."/>
            <person name="Saltikov C."/>
            <person name="House C.H."/>
            <person name="Richardson P."/>
        </authorList>
    </citation>
    <scope>NUCLEOTIDE SEQUENCE [LARGE SCALE GENOMIC DNA]</scope>
    <source>
        <strain evidence="7">V24Sta</strain>
    </source>
</reference>
<dbReference type="STRING" id="444157.Tneu_1064"/>
<dbReference type="Gene3D" id="3.30.70.20">
    <property type="match status" value="2"/>
</dbReference>
<dbReference type="EMBL" id="CP001014">
    <property type="protein sequence ID" value="ACB39995.1"/>
    <property type="molecule type" value="Genomic_DNA"/>
</dbReference>
<evidence type="ECO:0000256" key="4">
    <source>
        <dbReference type="ARBA" id="ARBA00023014"/>
    </source>
</evidence>
<feature type="domain" description="4Fe-4S ferredoxin-type" evidence="6">
    <location>
        <begin position="78"/>
        <end position="107"/>
    </location>
</feature>
<keyword evidence="8" id="KW-1185">Reference proteome</keyword>
<keyword evidence="3" id="KW-0408">Iron</keyword>
<dbReference type="PROSITE" id="PS00198">
    <property type="entry name" value="4FE4S_FER_1"/>
    <property type="match status" value="1"/>
</dbReference>
<feature type="transmembrane region" description="Helical" evidence="5">
    <location>
        <begin position="264"/>
        <end position="286"/>
    </location>
</feature>
<dbReference type="AlphaFoldDB" id="B1YDY2"/>
<keyword evidence="5" id="KW-0812">Transmembrane</keyword>
<dbReference type="eggNOG" id="arCOG01500">
    <property type="taxonomic scope" value="Archaea"/>
</dbReference>
<evidence type="ECO:0000313" key="7">
    <source>
        <dbReference type="EMBL" id="ACB39995.1"/>
    </source>
</evidence>
<keyword evidence="2" id="KW-0479">Metal-binding</keyword>
<keyword evidence="5" id="KW-0472">Membrane</keyword>
<evidence type="ECO:0000256" key="1">
    <source>
        <dbReference type="ARBA" id="ARBA00022485"/>
    </source>
</evidence>
<dbReference type="Proteomes" id="UP000001694">
    <property type="component" value="Chromosome"/>
</dbReference>
<dbReference type="GO" id="GO:0046872">
    <property type="term" value="F:metal ion binding"/>
    <property type="evidence" value="ECO:0007669"/>
    <property type="project" value="UniProtKB-KW"/>
</dbReference>